<protein>
    <submittedName>
        <fullName evidence="1">Uncharacterized protein</fullName>
    </submittedName>
</protein>
<gene>
    <name evidence="1" type="ORF">COS81_04155</name>
</gene>
<dbReference type="Proteomes" id="UP000229916">
    <property type="component" value="Unassembled WGS sequence"/>
</dbReference>
<comment type="caution">
    <text evidence="1">The sequence shown here is derived from an EMBL/GenBank/DDBJ whole genome shotgun (WGS) entry which is preliminary data.</text>
</comment>
<name>A0A2M7ALW3_UNCKA</name>
<dbReference type="AlphaFoldDB" id="A0A2M7ALW3"/>
<sequence>MKKVTLEAKLDEKYFQEIFFQKVWPKLTGIENIPNINDVQGNPEKIAGRLWESLAPALDAYITKYNLPVTKDARQTDDEYFSALVAKMYQLNERVAGHGGWENVWPKTAIEIGATNCALGSQVLGRALQKAGYEVEFGMPGPESHAVALAKKSDGRKVYLDQANGVMVDIAGEQSVHGVKAYRIETDNKNIPFRLIPVCSLEKSTAATVWNLASLRKSAASPREGRFHTQALKLMDRFGLDWKIPYGDWAKRTILPEWKGLLRRPEWKKEQEESTARIRATNPSI</sequence>
<reference evidence="2" key="1">
    <citation type="submission" date="2017-09" db="EMBL/GenBank/DDBJ databases">
        <title>Depth-based differentiation of microbial function through sediment-hosted aquifers and enrichment of novel symbionts in the deep terrestrial subsurface.</title>
        <authorList>
            <person name="Probst A.J."/>
            <person name="Ladd B."/>
            <person name="Jarett J.K."/>
            <person name="Geller-Mcgrath D.E."/>
            <person name="Sieber C.M.K."/>
            <person name="Emerson J.B."/>
            <person name="Anantharaman K."/>
            <person name="Thomas B.C."/>
            <person name="Malmstrom R."/>
            <person name="Stieglmeier M."/>
            <person name="Klingl A."/>
            <person name="Woyke T."/>
            <person name="Ryan C.M."/>
            <person name="Banfield J.F."/>
        </authorList>
    </citation>
    <scope>NUCLEOTIDE SEQUENCE [LARGE SCALE GENOMIC DNA]</scope>
</reference>
<evidence type="ECO:0000313" key="2">
    <source>
        <dbReference type="Proteomes" id="UP000229916"/>
    </source>
</evidence>
<dbReference type="EMBL" id="PEWD01000079">
    <property type="protein sequence ID" value="PIU68381.1"/>
    <property type="molecule type" value="Genomic_DNA"/>
</dbReference>
<organism evidence="1 2">
    <name type="scientific">candidate division WWE3 bacterium CG06_land_8_20_14_3_00_42_16</name>
    <dbReference type="NCBI Taxonomy" id="1975083"/>
    <lineage>
        <taxon>Bacteria</taxon>
        <taxon>Katanobacteria</taxon>
    </lineage>
</organism>
<proteinExistence type="predicted"/>
<accession>A0A2M7ALW3</accession>
<evidence type="ECO:0000313" key="1">
    <source>
        <dbReference type="EMBL" id="PIU68381.1"/>
    </source>
</evidence>